<evidence type="ECO:0000256" key="1">
    <source>
        <dbReference type="SAM" id="Phobius"/>
    </source>
</evidence>
<dbReference type="AlphaFoldDB" id="A0A2H0W6G2"/>
<name>A0A2H0W6G2_9BACT</name>
<reference evidence="3" key="1">
    <citation type="submission" date="2017-09" db="EMBL/GenBank/DDBJ databases">
        <title>Depth-based differentiation of microbial function through sediment-hosted aquifers and enrichment of novel symbionts in the deep terrestrial subsurface.</title>
        <authorList>
            <person name="Probst A.J."/>
            <person name="Ladd B."/>
            <person name="Jarett J.K."/>
            <person name="Geller-Mcgrath D.E."/>
            <person name="Sieber C.M.K."/>
            <person name="Emerson J.B."/>
            <person name="Anantharaman K."/>
            <person name="Thomas B.C."/>
            <person name="Malmstrom R."/>
            <person name="Stieglmeier M."/>
            <person name="Klingl A."/>
            <person name="Woyke T."/>
            <person name="Ryan C.M."/>
            <person name="Banfield J.F."/>
        </authorList>
    </citation>
    <scope>NUCLEOTIDE SEQUENCE [LARGE SCALE GENOMIC DNA]</scope>
</reference>
<feature type="transmembrane region" description="Helical" evidence="1">
    <location>
        <begin position="12"/>
        <end position="35"/>
    </location>
</feature>
<dbReference type="EMBL" id="PEZY01000005">
    <property type="protein sequence ID" value="PIS06230.1"/>
    <property type="molecule type" value="Genomic_DNA"/>
</dbReference>
<accession>A0A2H0W6G2</accession>
<keyword evidence="1" id="KW-1133">Transmembrane helix</keyword>
<gene>
    <name evidence="2" type="ORF">COT80_01510</name>
</gene>
<comment type="caution">
    <text evidence="2">The sequence shown here is derived from an EMBL/GenBank/DDBJ whole genome shotgun (WGS) entry which is preliminary data.</text>
</comment>
<evidence type="ECO:0000313" key="3">
    <source>
        <dbReference type="Proteomes" id="UP000229056"/>
    </source>
</evidence>
<sequence>MIFEHSSKNKKVLLLISVTILVLGIFMFFYSSVIFQEGNPWPQIKGISQLTFGNRDVVKLDIGENKYITKSGNLEIIKSFMKEKDYYFIEQMGSGYIFKSSTGASAVATHKYYSRYYSLWTIIENSNNANNNHWTIITNDDGITYQYPKGLLAKYISVVDWPPVVKIETGTFSCKTTPMEVSSLADVTYQRLVDDRIYCMNIKNEGAAGSVYSSYTYTTIKNDKLVKVSFILRYPNCNNYDEAQNKACVSERETFDVDAMVDKIIQTIK</sequence>
<dbReference type="Proteomes" id="UP000229056">
    <property type="component" value="Unassembled WGS sequence"/>
</dbReference>
<evidence type="ECO:0000313" key="2">
    <source>
        <dbReference type="EMBL" id="PIS06230.1"/>
    </source>
</evidence>
<keyword evidence="1" id="KW-0812">Transmembrane</keyword>
<keyword evidence="1" id="KW-0472">Membrane</keyword>
<protein>
    <submittedName>
        <fullName evidence="2">Uncharacterized protein</fullName>
    </submittedName>
</protein>
<organism evidence="2 3">
    <name type="scientific">Candidatus Buchananbacteria bacterium CG10_big_fil_rev_8_21_14_0_10_33_19</name>
    <dbReference type="NCBI Taxonomy" id="1974525"/>
    <lineage>
        <taxon>Bacteria</taxon>
        <taxon>Candidatus Buchananiibacteriota</taxon>
    </lineage>
</organism>
<proteinExistence type="predicted"/>